<evidence type="ECO:0000256" key="2">
    <source>
        <dbReference type="SAM" id="Phobius"/>
    </source>
</evidence>
<protein>
    <submittedName>
        <fullName evidence="3">Uncharacterized protein</fullName>
    </submittedName>
</protein>
<dbReference type="Proteomes" id="UP000299211">
    <property type="component" value="Unassembled WGS sequence"/>
</dbReference>
<dbReference type="STRING" id="33903.AQJ43_11460"/>
<feature type="transmembrane region" description="Helical" evidence="2">
    <location>
        <begin position="268"/>
        <end position="286"/>
    </location>
</feature>
<feature type="region of interest" description="Disordered" evidence="1">
    <location>
        <begin position="411"/>
        <end position="432"/>
    </location>
</feature>
<dbReference type="InterPro" id="IPR018072">
    <property type="entry name" value="Conotoxin_a-typ_CS"/>
</dbReference>
<comment type="caution">
    <text evidence="3">The sequence shown here is derived from an EMBL/GenBank/DDBJ whole genome shotgun (WGS) entry which is preliminary data.</text>
</comment>
<feature type="compositionally biased region" description="Basic and acidic residues" evidence="1">
    <location>
        <begin position="21"/>
        <end position="35"/>
    </location>
</feature>
<evidence type="ECO:0000256" key="1">
    <source>
        <dbReference type="SAM" id="MobiDB-lite"/>
    </source>
</evidence>
<feature type="region of interest" description="Disordered" evidence="1">
    <location>
        <begin position="460"/>
        <end position="504"/>
    </location>
</feature>
<keyword evidence="2" id="KW-0812">Transmembrane</keyword>
<dbReference type="EMBL" id="BJHY01000001">
    <property type="protein sequence ID" value="GDY79250.1"/>
    <property type="molecule type" value="Genomic_DNA"/>
</dbReference>
<feature type="transmembrane region" description="Helical" evidence="2">
    <location>
        <begin position="324"/>
        <end position="341"/>
    </location>
</feature>
<evidence type="ECO:0000313" key="4">
    <source>
        <dbReference type="Proteomes" id="UP000299211"/>
    </source>
</evidence>
<feature type="transmembrane region" description="Helical" evidence="2">
    <location>
        <begin position="188"/>
        <end position="207"/>
    </location>
</feature>
<feature type="compositionally biased region" description="Basic residues" evidence="1">
    <location>
        <begin position="483"/>
        <end position="495"/>
    </location>
</feature>
<sequence length="504" mass="53191">MSGPMALEPGGTEQDTLALRLAEDRPLAPRPPDDHTVALRLPGRGTDSDAVDRLAAELADRIGPAVHSYEVAALLESEGLTAETIQERYGHANLFALASTLYERVPRTYPEPPRPADPWRPDHVRCALRGALFALPGLAYLLTGRLWHAERDTSVLIVAGLVSWAWGQALGHRAYLRMTTGRREAGRTLLKGAPLGAAAATLAGAVFAGAGTVALIAAAQSVYLSAAGVLLVLGRERLLLAALTPVIAGAVVLPWWEPGPVLRAGLPLLALLAATAAAGWSLRVTLAASPAPGATRPGLLRSLPYGLFGLAAGVLVLLEGRRHPYAVIVLTLSMGPAEWLLYRYRGMSVAALRATATPAAFLLRSAGVLGFCLLAYLLPLLPAALLTGAEPAPCCCSRRPCGPRCCSRPSAWPGRRPGCASRPPAGPGRSPCSISHRALPRCRCAAARPPCVSRRARCGCSGGPPRTPDRKVRIPHATALRSTPHRVRPTTGRHRPPTERHPTP</sequence>
<keyword evidence="2" id="KW-1133">Transmembrane helix</keyword>
<organism evidence="3 4">
    <name type="scientific">Streptomyces avermitilis</name>
    <dbReference type="NCBI Taxonomy" id="33903"/>
    <lineage>
        <taxon>Bacteria</taxon>
        <taxon>Bacillati</taxon>
        <taxon>Actinomycetota</taxon>
        <taxon>Actinomycetes</taxon>
        <taxon>Kitasatosporales</taxon>
        <taxon>Streptomycetaceae</taxon>
        <taxon>Streptomyces</taxon>
    </lineage>
</organism>
<feature type="transmembrane region" description="Helical" evidence="2">
    <location>
        <begin position="213"/>
        <end position="233"/>
    </location>
</feature>
<feature type="transmembrane region" description="Helical" evidence="2">
    <location>
        <begin position="238"/>
        <end position="256"/>
    </location>
</feature>
<reference evidence="3 4" key="1">
    <citation type="submission" date="2019-04" db="EMBL/GenBank/DDBJ databases">
        <title>Draft genome sequences of Streptomyces avermitilis ATCC 31267.</title>
        <authorList>
            <person name="Komaki H."/>
            <person name="Tamura T."/>
            <person name="Hosoyama A."/>
        </authorList>
    </citation>
    <scope>NUCLEOTIDE SEQUENCE [LARGE SCALE GENOMIC DNA]</scope>
    <source>
        <strain evidence="3 4">ATCC 31267</strain>
    </source>
</reference>
<dbReference type="AlphaFoldDB" id="A0A4D4N470"/>
<feature type="transmembrane region" description="Helical" evidence="2">
    <location>
        <begin position="361"/>
        <end position="386"/>
    </location>
</feature>
<evidence type="ECO:0000313" key="3">
    <source>
        <dbReference type="EMBL" id="GDY79250.1"/>
    </source>
</evidence>
<feature type="transmembrane region" description="Helical" evidence="2">
    <location>
        <begin position="298"/>
        <end position="318"/>
    </location>
</feature>
<feature type="transmembrane region" description="Helical" evidence="2">
    <location>
        <begin position="155"/>
        <end position="176"/>
    </location>
</feature>
<proteinExistence type="predicted"/>
<gene>
    <name evidence="3" type="ORF">SAV31267_087350</name>
</gene>
<name>A0A4D4N470_STRAX</name>
<feature type="region of interest" description="Disordered" evidence="1">
    <location>
        <begin position="1"/>
        <end position="35"/>
    </location>
</feature>
<accession>A0A4D4N470</accession>
<keyword evidence="2" id="KW-0472">Membrane</keyword>
<dbReference type="PROSITE" id="PS60014">
    <property type="entry name" value="ALPHA_CONOTOXIN"/>
    <property type="match status" value="1"/>
</dbReference>